<sequence>MGDKFCMNCRERVRGKASGRDRGPDVAWHAQCRRCAELVEDQMELVLTVERRNKPVEIRRCLTCGAERTCQPGWRTRCHLCLDERSTDVAVRRDLVLVDALARYAQPGWTIIAGDVLGLPWTDDPYTAKSHGTFGRHDACGRVQVMSRNRDECRACPPEPGSRTLRGRADDTHYFYLVKYKRVVKFGRGYDGRVRDHLRQGAVPVRVLAARYADTHIAELALKRRHAKDVLRGITGVPESFGTGTEVLPARMSPDLLAFLPASEDVTHRYSPL</sequence>
<gene>
    <name evidence="1" type="ORF">FKR81_01260</name>
</gene>
<dbReference type="Proteomes" id="UP000316639">
    <property type="component" value="Unassembled WGS sequence"/>
</dbReference>
<proteinExistence type="predicted"/>
<name>A0A563F2K8_9PSEU</name>
<reference evidence="1 2" key="1">
    <citation type="submission" date="2019-07" db="EMBL/GenBank/DDBJ databases">
        <title>Lentzea xizangensis sp. nov., isolated from Qinghai-Tibetan Plateau Soils.</title>
        <authorList>
            <person name="Huang J."/>
        </authorList>
    </citation>
    <scope>NUCLEOTIDE SEQUENCE [LARGE SCALE GENOMIC DNA]</scope>
    <source>
        <strain evidence="1 2">FXJ1.1311</strain>
    </source>
</reference>
<keyword evidence="2" id="KW-1185">Reference proteome</keyword>
<accession>A0A563F2K8</accession>
<dbReference type="AlphaFoldDB" id="A0A563F2K8"/>
<dbReference type="OrthoDB" id="3349511at2"/>
<dbReference type="EMBL" id="VOBR01000001">
    <property type="protein sequence ID" value="TWP54216.1"/>
    <property type="molecule type" value="Genomic_DNA"/>
</dbReference>
<dbReference type="RefSeq" id="WP_146348999.1">
    <property type="nucleotide sequence ID" value="NZ_VOBR01000001.1"/>
</dbReference>
<evidence type="ECO:0000313" key="2">
    <source>
        <dbReference type="Proteomes" id="UP000316639"/>
    </source>
</evidence>
<evidence type="ECO:0000313" key="1">
    <source>
        <dbReference type="EMBL" id="TWP54216.1"/>
    </source>
</evidence>
<comment type="caution">
    <text evidence="1">The sequence shown here is derived from an EMBL/GenBank/DDBJ whole genome shotgun (WGS) entry which is preliminary data.</text>
</comment>
<protein>
    <submittedName>
        <fullName evidence="1">Uncharacterized protein</fullName>
    </submittedName>
</protein>
<organism evidence="1 2">
    <name type="scientific">Lentzea tibetensis</name>
    <dbReference type="NCBI Taxonomy" id="2591470"/>
    <lineage>
        <taxon>Bacteria</taxon>
        <taxon>Bacillati</taxon>
        <taxon>Actinomycetota</taxon>
        <taxon>Actinomycetes</taxon>
        <taxon>Pseudonocardiales</taxon>
        <taxon>Pseudonocardiaceae</taxon>
        <taxon>Lentzea</taxon>
    </lineage>
</organism>